<feature type="region of interest" description="Disordered" evidence="1">
    <location>
        <begin position="150"/>
        <end position="177"/>
    </location>
</feature>
<name>A0A645H274_9ZZZZ</name>
<sequence>MAGSQTIINDQHAQGLDVGDVEFFRRVEVVHGGIQGARQLLLGEGLGDDGAGAGLADRFEQLRPGFAGDQDEGNGFQHRLGTHRHHQFGARHVRQVEAADHHLPGIGVVQRGKRRARRGHCGHPPDALVFEHARDEVGLHLRRLDQQDDEFGQRGSQGHAVLSGNDDGPHYSSAALT</sequence>
<evidence type="ECO:0000256" key="1">
    <source>
        <dbReference type="SAM" id="MobiDB-lite"/>
    </source>
</evidence>
<protein>
    <submittedName>
        <fullName evidence="2">Uncharacterized protein</fullName>
    </submittedName>
</protein>
<dbReference type="EMBL" id="VSSQ01085458">
    <property type="protein sequence ID" value="MPN33108.1"/>
    <property type="molecule type" value="Genomic_DNA"/>
</dbReference>
<proteinExistence type="predicted"/>
<reference evidence="2" key="1">
    <citation type="submission" date="2019-08" db="EMBL/GenBank/DDBJ databases">
        <authorList>
            <person name="Kucharzyk K."/>
            <person name="Murdoch R.W."/>
            <person name="Higgins S."/>
            <person name="Loffler F."/>
        </authorList>
    </citation>
    <scope>NUCLEOTIDE SEQUENCE</scope>
</reference>
<evidence type="ECO:0000313" key="2">
    <source>
        <dbReference type="EMBL" id="MPN33108.1"/>
    </source>
</evidence>
<gene>
    <name evidence="2" type="ORF">SDC9_180591</name>
</gene>
<organism evidence="2">
    <name type="scientific">bioreactor metagenome</name>
    <dbReference type="NCBI Taxonomy" id="1076179"/>
    <lineage>
        <taxon>unclassified sequences</taxon>
        <taxon>metagenomes</taxon>
        <taxon>ecological metagenomes</taxon>
    </lineage>
</organism>
<dbReference type="AlphaFoldDB" id="A0A645H274"/>
<accession>A0A645H274</accession>
<comment type="caution">
    <text evidence="2">The sequence shown here is derived from an EMBL/GenBank/DDBJ whole genome shotgun (WGS) entry which is preliminary data.</text>
</comment>